<name>A0A7G1HXP0_9BACT</name>
<dbReference type="GO" id="GO:0016829">
    <property type="term" value="F:lyase activity"/>
    <property type="evidence" value="ECO:0007669"/>
    <property type="project" value="InterPro"/>
</dbReference>
<evidence type="ECO:0000256" key="1">
    <source>
        <dbReference type="ARBA" id="ARBA00004196"/>
    </source>
</evidence>
<dbReference type="Gene3D" id="1.50.10.100">
    <property type="entry name" value="Chondroitin AC/alginate lyase"/>
    <property type="match status" value="1"/>
</dbReference>
<proteinExistence type="predicted"/>
<dbReference type="AlphaFoldDB" id="A0A7G1HXP0"/>
<evidence type="ECO:0000313" key="5">
    <source>
        <dbReference type="Proteomes" id="UP000594042"/>
    </source>
</evidence>
<keyword evidence="5" id="KW-1185">Reference proteome</keyword>
<dbReference type="InterPro" id="IPR032518">
    <property type="entry name" value="HepII_N"/>
</dbReference>
<evidence type="ECO:0000259" key="2">
    <source>
        <dbReference type="Pfam" id="PF07940"/>
    </source>
</evidence>
<evidence type="ECO:0000259" key="3">
    <source>
        <dbReference type="Pfam" id="PF16332"/>
    </source>
</evidence>
<dbReference type="Gene3D" id="2.70.98.70">
    <property type="match status" value="1"/>
</dbReference>
<dbReference type="Pfam" id="PF07940">
    <property type="entry name" value="Hepar_II_III_C"/>
    <property type="match status" value="1"/>
</dbReference>
<dbReference type="InterPro" id="IPR008929">
    <property type="entry name" value="Chondroitin_lyas"/>
</dbReference>
<dbReference type="GO" id="GO:0030313">
    <property type="term" value="C:cell envelope"/>
    <property type="evidence" value="ECO:0007669"/>
    <property type="project" value="UniProtKB-SubCell"/>
</dbReference>
<evidence type="ECO:0000313" key="4">
    <source>
        <dbReference type="EMBL" id="BCI64400.1"/>
    </source>
</evidence>
<dbReference type="InterPro" id="IPR013783">
    <property type="entry name" value="Ig-like_fold"/>
</dbReference>
<dbReference type="KEGG" id="copr:Cop2CBH44_27530"/>
<feature type="domain" description="Heparinase II N-terminal" evidence="3">
    <location>
        <begin position="33"/>
        <end position="503"/>
    </location>
</feature>
<dbReference type="Proteomes" id="UP000594042">
    <property type="component" value="Chromosome"/>
</dbReference>
<dbReference type="Pfam" id="PF16332">
    <property type="entry name" value="DUF4962"/>
    <property type="match status" value="1"/>
</dbReference>
<comment type="subcellular location">
    <subcellularLocation>
        <location evidence="1">Cell envelope</location>
    </subcellularLocation>
</comment>
<gene>
    <name evidence="4" type="ORF">Cop2CBH44_27530</name>
</gene>
<dbReference type="Gene3D" id="2.60.40.10">
    <property type="entry name" value="Immunoglobulins"/>
    <property type="match status" value="1"/>
</dbReference>
<dbReference type="InterPro" id="IPR012480">
    <property type="entry name" value="Hepar_II_III_C"/>
</dbReference>
<dbReference type="SUPFAM" id="SSF48230">
    <property type="entry name" value="Chondroitin AC/alginate lyase"/>
    <property type="match status" value="1"/>
</dbReference>
<feature type="domain" description="Heparinase II/III-like C-terminal" evidence="2">
    <location>
        <begin position="516"/>
        <end position="732"/>
    </location>
</feature>
<accession>A0A7G1HXP0</accession>
<dbReference type="EMBL" id="AP023322">
    <property type="protein sequence ID" value="BCI64400.1"/>
    <property type="molecule type" value="Genomic_DNA"/>
</dbReference>
<sequence>MRRYIYLSILVLISVLLLSGKKNTTTIQLDLPTLMHEVRETPFPLNGATVTQNPPALMWPDQFPHLGPVLDGVEETAHKPHVIYKIRLSQDPKFKKEVIETTRHWAFFNPFRTLKSGKWYWQYAYINGNKETWSDILHFTISPQANTFNPPSLEFLLQKLPKYHPRVLLDKKDWEDFRIRNTKNKEAQWYIKRAQKAIQNPLKHIQEEIDTTKLSSLDNSVQRKSYLIRESRKIVDREEANIEALVRSYLLTQDNIYYKTAISRITEILSWKHSRYFAGDFNSSVLLSICTLGYDSFYDLMTKNEKKILLEGIRENGNQFFEEFVNHLENRIADNHVWQMTLRILTMAAFTTYGDLPEANIWVDYCYNMWVARFPGLNDDGAWHNGDSYFHVNIRTLIEVPAFYSRITGFDFFSDPWYNGSALYTIYHQLPGSMSAGHGNSHENMKKPNGSRVGYADALARECNNSYAADYVKKILEREPDILKKSFLGKSGDLTWYRLTTHKQLPQNSPGLAELPHTKVFPQTGLVTMHTHPDRTEENAMLSFRSSPYGSTSHALANQNAFNTFYGGQPIFYSSGHRTGFTDDHCMYSYRNTRAHNTILADGMGQKIGTEGYGWIPRFYEGNNISYFIGDASNAYGEVTSPLWLERARLSGTKFSPENGWDKNKVKTYKRHVAKLGDSGLFVIYDELEGTEPITWTFLLHTVTNPMDIKKNVSYTLVKGENKTGTSDAYILSSHPIDIKQSDEFFSPAINWLNKTDANGKRIEYKNHWHFSATTPKTKKARFLTIIDTHKKGEKRPTLNCTNNSISIDNWNIKCNLTENDKAYLIISSDTCKSGILYNAPKMIIEKHKIKHKVDGSTLIIDQIKNKQIKKVLVDQLPELEI</sequence>
<protein>
    <submittedName>
        <fullName evidence="4">Heparinase</fullName>
    </submittedName>
</protein>
<reference evidence="5" key="1">
    <citation type="submission" date="2020-07" db="EMBL/GenBank/DDBJ databases">
        <title>Complete genome sequencing of Coprobacter sp. strain 2CBH44.</title>
        <authorList>
            <person name="Sakamoto M."/>
            <person name="Murakami T."/>
            <person name="Mori H."/>
        </authorList>
    </citation>
    <scope>NUCLEOTIDE SEQUENCE [LARGE SCALE GENOMIC DNA]</scope>
    <source>
        <strain evidence="5">2CBH44</strain>
    </source>
</reference>
<dbReference type="RefSeq" id="WP_021931853.1">
    <property type="nucleotide sequence ID" value="NZ_AP023322.1"/>
</dbReference>
<organism evidence="4 5">
    <name type="scientific">Coprobacter secundus subsp. similis</name>
    <dbReference type="NCBI Taxonomy" id="2751153"/>
    <lineage>
        <taxon>Bacteria</taxon>
        <taxon>Pseudomonadati</taxon>
        <taxon>Bacteroidota</taxon>
        <taxon>Bacteroidia</taxon>
        <taxon>Bacteroidales</taxon>
        <taxon>Barnesiellaceae</taxon>
        <taxon>Coprobacter</taxon>
    </lineage>
</organism>